<sequence length="249" mass="26551">MTPAGVRRRGRLALVALPIAPLQGIWLTRTMERYADADGRTGTVGTGPGRRTVVALGDSVTAGYAVPHPRASVAGQLAARLSARENATVTWRVCAKSGATAYDALGLVDEAALADADLIFVSVGVNDLKNGHSARRYRRDLGALLDAILAAAPRARVCLLGIPPLDHFPAFPRPLADVLGWRGRAFDAIAAEELARRPRTLRIETREPLGPEMFGPDGFHPSEALHAAFADAVMRELARLDGRWLGQGA</sequence>
<dbReference type="InterPro" id="IPR051532">
    <property type="entry name" value="Ester_Hydrolysis_Enzymes"/>
</dbReference>
<reference evidence="2 3" key="1">
    <citation type="journal article" date="2013" name="ISME J.">
        <title>A metabolic model for members of the genus Tetrasphaera involved in enhanced biological phosphorus removal.</title>
        <authorList>
            <person name="Kristiansen R."/>
            <person name="Nguyen H.T.T."/>
            <person name="Saunders A.M."/>
            <person name="Nielsen J.L."/>
            <person name="Wimmer R."/>
            <person name="Le V.Q."/>
            <person name="McIlroy S.J."/>
            <person name="Petrovski S."/>
            <person name="Seviour R.J."/>
            <person name="Calteau A."/>
            <person name="Nielsen K.L."/>
            <person name="Nielsen P.H."/>
        </authorList>
    </citation>
    <scope>NUCLEOTIDE SEQUENCE [LARGE SCALE GENOMIC DNA]</scope>
    <source>
        <strain evidence="2 3">Ben 74</strain>
    </source>
</reference>
<dbReference type="PANTHER" id="PTHR30383">
    <property type="entry name" value="THIOESTERASE 1/PROTEASE 1/LYSOPHOSPHOLIPASE L1"/>
    <property type="match status" value="1"/>
</dbReference>
<dbReference type="InterPro" id="IPR036514">
    <property type="entry name" value="SGNH_hydro_sf"/>
</dbReference>
<proteinExistence type="predicted"/>
<dbReference type="EMBL" id="CAJC01000162">
    <property type="protein sequence ID" value="CCI53900.1"/>
    <property type="molecule type" value="Genomic_DNA"/>
</dbReference>
<dbReference type="AlphaFoldDB" id="A0A077MDF6"/>
<dbReference type="GO" id="GO:0004622">
    <property type="term" value="F:phosphatidylcholine lysophospholipase activity"/>
    <property type="evidence" value="ECO:0007669"/>
    <property type="project" value="TreeGrafter"/>
</dbReference>
<protein>
    <recommendedName>
        <fullName evidence="1">SGNH hydrolase-type esterase domain-containing protein</fullName>
    </recommendedName>
</protein>
<evidence type="ECO:0000313" key="3">
    <source>
        <dbReference type="Proteomes" id="UP000035720"/>
    </source>
</evidence>
<gene>
    <name evidence="2" type="ORF">BN13_500028</name>
</gene>
<dbReference type="Proteomes" id="UP000035720">
    <property type="component" value="Unassembled WGS sequence"/>
</dbReference>
<keyword evidence="3" id="KW-1185">Reference proteome</keyword>
<dbReference type="Pfam" id="PF13472">
    <property type="entry name" value="Lipase_GDSL_2"/>
    <property type="match status" value="1"/>
</dbReference>
<dbReference type="STRING" id="1193518.BN13_500028"/>
<accession>A0A077MDF6</accession>
<feature type="domain" description="SGNH hydrolase-type esterase" evidence="1">
    <location>
        <begin position="55"/>
        <end position="228"/>
    </location>
</feature>
<dbReference type="CDD" id="cd01836">
    <property type="entry name" value="FeeA_FeeB_like"/>
    <property type="match status" value="1"/>
</dbReference>
<evidence type="ECO:0000313" key="2">
    <source>
        <dbReference type="EMBL" id="CCI53900.1"/>
    </source>
</evidence>
<dbReference type="PANTHER" id="PTHR30383:SF5">
    <property type="entry name" value="SGNH HYDROLASE-TYPE ESTERASE DOMAIN-CONTAINING PROTEIN"/>
    <property type="match status" value="1"/>
</dbReference>
<evidence type="ECO:0000259" key="1">
    <source>
        <dbReference type="Pfam" id="PF13472"/>
    </source>
</evidence>
<dbReference type="Gene3D" id="3.40.50.1110">
    <property type="entry name" value="SGNH hydrolase"/>
    <property type="match status" value="1"/>
</dbReference>
<dbReference type="InterPro" id="IPR013830">
    <property type="entry name" value="SGNH_hydro"/>
</dbReference>
<dbReference type="SUPFAM" id="SSF52266">
    <property type="entry name" value="SGNH hydrolase"/>
    <property type="match status" value="1"/>
</dbReference>
<name>A0A077MDF6_9MICO</name>
<organism evidence="2 3">
    <name type="scientific">Nostocoides jenkinsii Ben 74</name>
    <dbReference type="NCBI Taxonomy" id="1193518"/>
    <lineage>
        <taxon>Bacteria</taxon>
        <taxon>Bacillati</taxon>
        <taxon>Actinomycetota</taxon>
        <taxon>Actinomycetes</taxon>
        <taxon>Micrococcales</taxon>
        <taxon>Intrasporangiaceae</taxon>
        <taxon>Nostocoides</taxon>
    </lineage>
</organism>
<comment type="caution">
    <text evidence="2">The sequence shown here is derived from an EMBL/GenBank/DDBJ whole genome shotgun (WGS) entry which is preliminary data.</text>
</comment>